<comment type="subcellular location">
    <subcellularLocation>
        <location evidence="1">Secreted</location>
    </subcellularLocation>
</comment>
<dbReference type="Pfam" id="PF17791">
    <property type="entry name" value="MG3"/>
    <property type="match status" value="1"/>
</dbReference>
<dbReference type="Gene3D" id="2.60.40.690">
    <property type="entry name" value="Alpha-macroglobulin, receptor-binding domain"/>
    <property type="match status" value="1"/>
</dbReference>
<keyword evidence="13" id="KW-1185">Reference proteome</keyword>
<dbReference type="SUPFAM" id="SSF48239">
    <property type="entry name" value="Terpenoid cyclases/Protein prenyltransferases"/>
    <property type="match status" value="1"/>
</dbReference>
<dbReference type="CDD" id="cd02897">
    <property type="entry name" value="A2M_2"/>
    <property type="match status" value="1"/>
</dbReference>
<dbReference type="GO" id="GO:0004867">
    <property type="term" value="F:serine-type endopeptidase inhibitor activity"/>
    <property type="evidence" value="ECO:0007669"/>
    <property type="project" value="UniProtKB-KW"/>
</dbReference>
<dbReference type="Gene3D" id="2.60.120.1540">
    <property type="match status" value="1"/>
</dbReference>
<evidence type="ECO:0000259" key="10">
    <source>
        <dbReference type="SMART" id="SM01360"/>
    </source>
</evidence>
<evidence type="ECO:0000256" key="7">
    <source>
        <dbReference type="ARBA" id="ARBA00023157"/>
    </source>
</evidence>
<comment type="caution">
    <text evidence="12">The sequence shown here is derived from an EMBL/GenBank/DDBJ whole genome shotgun (WGS) entry which is preliminary data.</text>
</comment>
<evidence type="ECO:0000259" key="9">
    <source>
        <dbReference type="SMART" id="SM01359"/>
    </source>
</evidence>
<evidence type="ECO:0000259" key="11">
    <source>
        <dbReference type="SMART" id="SM01361"/>
    </source>
</evidence>
<keyword evidence="6" id="KW-0722">Serine protease inhibitor</keyword>
<dbReference type="Pfam" id="PF07677">
    <property type="entry name" value="A2M_recep"/>
    <property type="match status" value="1"/>
</dbReference>
<keyword evidence="4" id="KW-0646">Protease inhibitor</keyword>
<dbReference type="InterPro" id="IPR047565">
    <property type="entry name" value="Alpha-macroglob_thiol-ester_cl"/>
</dbReference>
<dbReference type="Pfam" id="PF01835">
    <property type="entry name" value="MG2"/>
    <property type="match status" value="1"/>
</dbReference>
<dbReference type="InterPro" id="IPR036595">
    <property type="entry name" value="A-macroglobulin_rcpt-bd_sf"/>
</dbReference>
<keyword evidence="5" id="KW-0732">Signal</keyword>
<dbReference type="PANTHER" id="PTHR11412:SF185">
    <property type="entry name" value="ALPHA-2-MACROGLOBULIN-LIKE PROTEIN 1"/>
    <property type="match status" value="1"/>
</dbReference>
<evidence type="ECO:0000256" key="1">
    <source>
        <dbReference type="ARBA" id="ARBA00004613"/>
    </source>
</evidence>
<dbReference type="Proteomes" id="UP000521578">
    <property type="component" value="Unassembled WGS sequence"/>
</dbReference>
<dbReference type="EMBL" id="VWPS01000365">
    <property type="protein sequence ID" value="NXE96216.1"/>
    <property type="molecule type" value="Genomic_DNA"/>
</dbReference>
<feature type="non-terminal residue" evidence="12">
    <location>
        <position position="1"/>
    </location>
</feature>
<evidence type="ECO:0000256" key="8">
    <source>
        <dbReference type="ARBA" id="ARBA00023180"/>
    </source>
</evidence>
<dbReference type="Gene3D" id="2.60.40.1930">
    <property type="match status" value="1"/>
</dbReference>
<accession>A0AA97N9J2</accession>
<feature type="non-terminal residue" evidence="12">
    <location>
        <position position="1406"/>
    </location>
</feature>
<dbReference type="Pfam" id="PF07678">
    <property type="entry name" value="TED_complement"/>
    <property type="match status" value="1"/>
</dbReference>
<dbReference type="SUPFAM" id="SSF49410">
    <property type="entry name" value="Alpha-macroglobulin receptor domain"/>
    <property type="match status" value="1"/>
</dbReference>
<proteinExistence type="inferred from homology"/>
<feature type="domain" description="Alpha-2-macroglobulin bait region" evidence="9">
    <location>
        <begin position="422"/>
        <end position="562"/>
    </location>
</feature>
<dbReference type="Pfam" id="PF00207">
    <property type="entry name" value="A2M"/>
    <property type="match status" value="1"/>
</dbReference>
<feature type="domain" description="Alpha-macroglobulin receptor-binding" evidence="11">
    <location>
        <begin position="1315"/>
        <end position="1402"/>
    </location>
</feature>
<dbReference type="SUPFAM" id="SSF81296">
    <property type="entry name" value="E set domains"/>
    <property type="match status" value="1"/>
</dbReference>
<evidence type="ECO:0000256" key="3">
    <source>
        <dbReference type="ARBA" id="ARBA00022525"/>
    </source>
</evidence>
<dbReference type="InterPro" id="IPR011626">
    <property type="entry name" value="Alpha-macroglobulin_TED"/>
</dbReference>
<gene>
    <name evidence="12" type="primary">A2ml1_2</name>
    <name evidence="12" type="ORF">MENNOV_R12827</name>
</gene>
<name>A0AA97N9J2_9PASS</name>
<keyword evidence="3" id="KW-0964">Secreted</keyword>
<dbReference type="InterPro" id="IPR008930">
    <property type="entry name" value="Terpenoid_cyclase/PrenylTrfase"/>
</dbReference>
<dbReference type="SMART" id="SM01360">
    <property type="entry name" value="A2M"/>
    <property type="match status" value="1"/>
</dbReference>
<dbReference type="PANTHER" id="PTHR11412">
    <property type="entry name" value="MACROGLOBULIN / COMPLEMENT"/>
    <property type="match status" value="1"/>
</dbReference>
<dbReference type="SMART" id="SM01359">
    <property type="entry name" value="A2M_N_2"/>
    <property type="match status" value="1"/>
</dbReference>
<dbReference type="InterPro" id="IPR041555">
    <property type="entry name" value="MG3"/>
</dbReference>
<dbReference type="InterPro" id="IPR013783">
    <property type="entry name" value="Ig-like_fold"/>
</dbReference>
<evidence type="ECO:0000256" key="6">
    <source>
        <dbReference type="ARBA" id="ARBA00022900"/>
    </source>
</evidence>
<evidence type="ECO:0000256" key="2">
    <source>
        <dbReference type="ARBA" id="ARBA00010952"/>
    </source>
</evidence>
<dbReference type="Gene3D" id="2.60.40.1940">
    <property type="match status" value="1"/>
</dbReference>
<dbReference type="Gene3D" id="1.50.10.20">
    <property type="match status" value="1"/>
</dbReference>
<dbReference type="InterPro" id="IPR011625">
    <property type="entry name" value="A2M_N_BRD"/>
</dbReference>
<comment type="similarity">
    <text evidence="2">Belongs to the protease inhibitor I39 (alpha-2-macroglobulin) family.</text>
</comment>
<evidence type="ECO:0000313" key="13">
    <source>
        <dbReference type="Proteomes" id="UP000521578"/>
    </source>
</evidence>
<reference evidence="12" key="1">
    <citation type="submission" date="2022-12" db="EMBL/GenBank/DDBJ databases">
        <title>Bird 10,000 Genomes (B10K) Project - Family phase.</title>
        <authorList>
            <person name="Zhang G."/>
        </authorList>
    </citation>
    <scope>NUCLEOTIDE SEQUENCE</scope>
    <source>
        <strain evidence="12">B10K-CU-030-46</strain>
        <tissue evidence="12">Muscle</tissue>
    </source>
</reference>
<dbReference type="InterPro" id="IPR001599">
    <property type="entry name" value="Macroglobln_a2"/>
</dbReference>
<dbReference type="SMART" id="SM01419">
    <property type="entry name" value="Thiol-ester_cl"/>
    <property type="match status" value="1"/>
</dbReference>
<dbReference type="InterPro" id="IPR002890">
    <property type="entry name" value="MG2"/>
</dbReference>
<keyword evidence="8" id="KW-0325">Glycoprotein</keyword>
<keyword evidence="7" id="KW-1015">Disulfide bond</keyword>
<dbReference type="InterPro" id="IPR009048">
    <property type="entry name" value="A-macroglobulin_rcpt-bd"/>
</dbReference>
<dbReference type="Pfam" id="PF17789">
    <property type="entry name" value="MG4"/>
    <property type="match status" value="1"/>
</dbReference>
<protein>
    <submittedName>
        <fullName evidence="12">A2ML1 protein</fullName>
    </submittedName>
</protein>
<evidence type="ECO:0000256" key="5">
    <source>
        <dbReference type="ARBA" id="ARBA00022729"/>
    </source>
</evidence>
<dbReference type="InterPro" id="IPR040839">
    <property type="entry name" value="MG4"/>
</dbReference>
<evidence type="ECO:0000313" key="12">
    <source>
        <dbReference type="EMBL" id="NXE96216.1"/>
    </source>
</evidence>
<dbReference type="Gene3D" id="2.60.40.10">
    <property type="entry name" value="Immunoglobulins"/>
    <property type="match status" value="2"/>
</dbReference>
<evidence type="ECO:0000256" key="4">
    <source>
        <dbReference type="ARBA" id="ARBA00022690"/>
    </source>
</evidence>
<dbReference type="FunFam" id="1.50.10.20:FF:000001">
    <property type="entry name" value="CD109 isoform 1"/>
    <property type="match status" value="1"/>
</dbReference>
<dbReference type="Gene3D" id="2.20.130.20">
    <property type="match status" value="2"/>
</dbReference>
<organism evidence="12">
    <name type="scientific">Menura novaehollandiae</name>
    <name type="common">superb lyrebird</name>
    <dbReference type="NCBI Taxonomy" id="47692"/>
    <lineage>
        <taxon>Eukaryota</taxon>
        <taxon>Metazoa</taxon>
        <taxon>Chordata</taxon>
        <taxon>Craniata</taxon>
        <taxon>Vertebrata</taxon>
        <taxon>Euteleostomi</taxon>
        <taxon>Archelosauria</taxon>
        <taxon>Archosauria</taxon>
        <taxon>Dinosauria</taxon>
        <taxon>Saurischia</taxon>
        <taxon>Theropoda</taxon>
        <taxon>Coelurosauria</taxon>
        <taxon>Aves</taxon>
        <taxon>Neognathae</taxon>
        <taxon>Neoaves</taxon>
        <taxon>Telluraves</taxon>
        <taxon>Australaves</taxon>
        <taxon>Passeriformes</taxon>
        <taxon>Menuridae</taxon>
        <taxon>Menura</taxon>
    </lineage>
</organism>
<dbReference type="InterPro" id="IPR041813">
    <property type="entry name" value="A2M_TED"/>
</dbReference>
<dbReference type="SMART" id="SM01361">
    <property type="entry name" value="A2M_recep"/>
    <property type="match status" value="1"/>
</dbReference>
<dbReference type="Pfam" id="PF07703">
    <property type="entry name" value="A2M_BRD"/>
    <property type="match status" value="1"/>
</dbReference>
<sequence>NYAVAIPSQLYYPFSETVCLQLSREQAVPIHVSVTLQSRAGNETLITQSISQLTFFHCTSFQVPPPVGNPDEVAFIVITVLEANTEFQKKQKVLIKHADKKTFIQTDKPVYKPGQIVKFRIVTLDQNFIASSEMDPKGNRIAQWLNVTPVGGIVDLSFPLAAEAPVGEYTIKMPDLTRTFTVEEYVLPKFSVSIQMPQVVTILEENFHLHICGMYTYGKPVQGSVKAVVCRKHIRYNRKSSKAKRSICKDYTGETNEDGCFTTEVNTKIFHRKHGDNYDFNLEAVAFLKESGTGVEFNTTENCKVTFDITTLQFWGTSYYYQQGAPYYGNLELKSANGTHLKNKKVILTVSYGSRKQTKTYLTDDTGMASFILETSAWDNSSKVILQAKTQLEDLSGRNVKVSYGTASLSLKAFYSSSRSSVRIQPAQAALPCGEVQQVTVHYHILATELGHGAARAHFYHLVSAGQRQGGQICQYSGAFKITLPIDLLSPMATLFVYIAFPDGQVAADTFRLKVSSCFRNHVKLGFSDTVALPGSSVHLHLQAAPGSLCSIRAVDQSVLLLRPEAELSRDTRQFCILSLHKFAGQAEVQQHRVADMLGGRGRDRHTTPSTKYTFFSSPSFLQNAGLTFLTSLKIKSPIECHTQTTFDYDYMYLYSLSPEPEAVVESAESEHTELGSSESAPARTWFPETFIWTLVPINDSGAAELPVTVPDSITDWRAMTFCTSESHGLGISETTSLRSFKPFFIEPTLPYSVFRGESFPLKVKVFSYLKQCMALQLSLMDSGDFEFVHANVRFTLCLCPDSAKTFSWDVKATKLGKVNFTVTAEVMEREDVCTERTAVVPESGGKDTVVKHLLVKAEGQLEEKTHTSLLCPEGTSASETISFAVPENIVLGSERAHISFLGDILGTALDNIDELLQMSSGCGEQNMVHFAPNVFITRYLEETGQLTPEIKQKAIGYLESGYQRQLLYKHTDGSYSAFGEGSEPGNTWLTALVLKTFSQARNFIHIDEQNIKDAASALIKSQTPSGCFKSVGKLFNNGLMGAVEEGLGLSSVIVTALIHSGMPRSDPVVGKALKCIRDLVNADTGSPNLYSLALAANAFAVAGDKTLRQKILKRLDKAAIIADDQIFWSQQSKQEEDSLSWYRAPSVDVELTSSILMAHLTQSSLSSDEIRKASQIVSWLTKQQNPYGGFASTQDTVVALEALALYATNIFSKDSPDLQVSLTSKGFNQNFRVDKNNRLLLQTVELPAIPQDYTLRVQGHGCLFLQAILRYHIPPPRSQEATFAISVQTECTAPNTTRFPVTIHARYTGNRVSTNMVLIQVELLSGYSPVAGSLEELRKMPLVKKVESKADQVVLYLEELTRQPQTYTFVVEQDMEVKDHKPANIKIYDYYMPEETAVMSYSVPC</sequence>
<dbReference type="InterPro" id="IPR050473">
    <property type="entry name" value="A2M/Complement_sys"/>
</dbReference>
<dbReference type="GO" id="GO:0005615">
    <property type="term" value="C:extracellular space"/>
    <property type="evidence" value="ECO:0007669"/>
    <property type="project" value="InterPro"/>
</dbReference>
<dbReference type="FunFam" id="2.60.40.1930:FF:000001">
    <property type="entry name" value="CD109 isoform 3"/>
    <property type="match status" value="1"/>
</dbReference>
<dbReference type="InterPro" id="IPR014756">
    <property type="entry name" value="Ig_E-set"/>
</dbReference>
<feature type="domain" description="Alpha-2-macroglobulin" evidence="10">
    <location>
        <begin position="690"/>
        <end position="780"/>
    </location>
</feature>